<organism evidence="2 3">
    <name type="scientific">Polarella glacialis</name>
    <name type="common">Dinoflagellate</name>
    <dbReference type="NCBI Taxonomy" id="89957"/>
    <lineage>
        <taxon>Eukaryota</taxon>
        <taxon>Sar</taxon>
        <taxon>Alveolata</taxon>
        <taxon>Dinophyceae</taxon>
        <taxon>Suessiales</taxon>
        <taxon>Suessiaceae</taxon>
        <taxon>Polarella</taxon>
    </lineage>
</organism>
<sequence>SLMWPYDRAARSYSPVEAWGYLPLRCGQRVHILHSEEGGWYFGSRDDGDPGFGGSSPRQKRGWFPSEVLLGPPPPWLPPESPPASKDFTDELPSSLPESLPASLPASCRHTSAKIWQQHEAAYKFPASLPKILGQPQQQERCLQQEQGGCLQHQEGCLQRQEVQGLPLSPLGLSLQIVTLGLEVAGIRNLTPQAVADGLHAYHLSLGSPLGPAGCSGFDFCLDARCFGDPWCGPLKRHIGTHPEIVTRLVGSEDFPPWLSCAQVLFQQAVDRSQRPRE</sequence>
<proteinExistence type="predicted"/>
<protein>
    <recommendedName>
        <fullName evidence="4">SH3 domain-containing protein</fullName>
    </recommendedName>
</protein>
<dbReference type="EMBL" id="CAJNNV010030322">
    <property type="protein sequence ID" value="CAE8632159.1"/>
    <property type="molecule type" value="Genomic_DNA"/>
</dbReference>
<keyword evidence="3" id="KW-1185">Reference proteome</keyword>
<feature type="compositionally biased region" description="Pro residues" evidence="1">
    <location>
        <begin position="71"/>
        <end position="82"/>
    </location>
</feature>
<feature type="non-terminal residue" evidence="2">
    <location>
        <position position="1"/>
    </location>
</feature>
<accession>A0A813H3F1</accession>
<name>A0A813H3F1_POLGL</name>
<evidence type="ECO:0000256" key="1">
    <source>
        <dbReference type="SAM" id="MobiDB-lite"/>
    </source>
</evidence>
<evidence type="ECO:0000313" key="2">
    <source>
        <dbReference type="EMBL" id="CAE8632159.1"/>
    </source>
</evidence>
<dbReference type="CDD" id="cd00174">
    <property type="entry name" value="SH3"/>
    <property type="match status" value="1"/>
</dbReference>
<feature type="region of interest" description="Disordered" evidence="1">
    <location>
        <begin position="63"/>
        <end position="101"/>
    </location>
</feature>
<dbReference type="Proteomes" id="UP000654075">
    <property type="component" value="Unassembled WGS sequence"/>
</dbReference>
<dbReference type="Gene3D" id="2.30.30.40">
    <property type="entry name" value="SH3 Domains"/>
    <property type="match status" value="1"/>
</dbReference>
<feature type="non-terminal residue" evidence="2">
    <location>
        <position position="278"/>
    </location>
</feature>
<dbReference type="AlphaFoldDB" id="A0A813H3F1"/>
<feature type="compositionally biased region" description="Low complexity" evidence="1">
    <location>
        <begin position="91"/>
        <end position="101"/>
    </location>
</feature>
<reference evidence="2" key="1">
    <citation type="submission" date="2021-02" db="EMBL/GenBank/DDBJ databases">
        <authorList>
            <person name="Dougan E. K."/>
            <person name="Rhodes N."/>
            <person name="Thang M."/>
            <person name="Chan C."/>
        </authorList>
    </citation>
    <scope>NUCLEOTIDE SEQUENCE</scope>
</reference>
<evidence type="ECO:0000313" key="3">
    <source>
        <dbReference type="Proteomes" id="UP000654075"/>
    </source>
</evidence>
<dbReference type="InterPro" id="IPR036028">
    <property type="entry name" value="SH3-like_dom_sf"/>
</dbReference>
<evidence type="ECO:0008006" key="4">
    <source>
        <dbReference type="Google" id="ProtNLM"/>
    </source>
</evidence>
<dbReference type="SUPFAM" id="SSF50044">
    <property type="entry name" value="SH3-domain"/>
    <property type="match status" value="1"/>
</dbReference>
<gene>
    <name evidence="2" type="ORF">PGLA1383_LOCUS48141</name>
</gene>
<comment type="caution">
    <text evidence="2">The sequence shown here is derived from an EMBL/GenBank/DDBJ whole genome shotgun (WGS) entry which is preliminary data.</text>
</comment>